<feature type="disulfide bond" evidence="5">
    <location>
        <begin position="91"/>
        <end position="106"/>
    </location>
</feature>
<evidence type="ECO:0000256" key="3">
    <source>
        <dbReference type="ARBA" id="ARBA00022737"/>
    </source>
</evidence>
<dbReference type="CDD" id="cd00112">
    <property type="entry name" value="LDLa"/>
    <property type="match status" value="2"/>
</dbReference>
<dbReference type="Pfam" id="PF13855">
    <property type="entry name" value="LRR_8"/>
    <property type="match status" value="1"/>
</dbReference>
<feature type="disulfide bond" evidence="5">
    <location>
        <begin position="119"/>
        <end position="137"/>
    </location>
</feature>
<keyword evidence="2" id="KW-0732">Signal</keyword>
<evidence type="ECO:0000256" key="1">
    <source>
        <dbReference type="ARBA" id="ARBA00022614"/>
    </source>
</evidence>
<accession>A0ABD0J0N6</accession>
<keyword evidence="1" id="KW-0433">Leucine-rich repeat</keyword>
<dbReference type="InterPro" id="IPR003591">
    <property type="entry name" value="Leu-rich_rpt_typical-subtyp"/>
</dbReference>
<dbReference type="SUPFAM" id="SSF57424">
    <property type="entry name" value="LDL receptor-like module"/>
    <property type="match status" value="2"/>
</dbReference>
<dbReference type="SMART" id="SM00192">
    <property type="entry name" value="LDLa"/>
    <property type="match status" value="2"/>
</dbReference>
<dbReference type="InterPro" id="IPR023415">
    <property type="entry name" value="LDLR_class-A_CS"/>
</dbReference>
<name>A0ABD0J0N6_9CAEN</name>
<dbReference type="InterPro" id="IPR001611">
    <property type="entry name" value="Leu-rich_rpt"/>
</dbReference>
<evidence type="ECO:0000256" key="4">
    <source>
        <dbReference type="ARBA" id="ARBA00023157"/>
    </source>
</evidence>
<evidence type="ECO:0000313" key="7">
    <source>
        <dbReference type="Proteomes" id="UP001519460"/>
    </source>
</evidence>
<feature type="non-terminal residue" evidence="6">
    <location>
        <position position="322"/>
    </location>
</feature>
<proteinExistence type="predicted"/>
<comment type="caution">
    <text evidence="6">The sequence shown here is derived from an EMBL/GenBank/DDBJ whole genome shotgun (WGS) entry which is preliminary data.</text>
</comment>
<dbReference type="PANTHER" id="PTHR24373">
    <property type="entry name" value="SLIT RELATED LEUCINE-RICH REPEAT NEURONAL PROTEIN"/>
    <property type="match status" value="1"/>
</dbReference>
<dbReference type="AlphaFoldDB" id="A0ABD0J0N6"/>
<dbReference type="Pfam" id="PF12799">
    <property type="entry name" value="LRR_4"/>
    <property type="match status" value="1"/>
</dbReference>
<keyword evidence="4 5" id="KW-1015">Disulfide bond</keyword>
<dbReference type="InterPro" id="IPR036055">
    <property type="entry name" value="LDL_receptor-like_sf"/>
</dbReference>
<evidence type="ECO:0000313" key="6">
    <source>
        <dbReference type="EMBL" id="KAK7446244.1"/>
    </source>
</evidence>
<dbReference type="Gene3D" id="3.80.10.10">
    <property type="entry name" value="Ribonuclease Inhibitor"/>
    <property type="match status" value="1"/>
</dbReference>
<dbReference type="InterPro" id="IPR002172">
    <property type="entry name" value="LDrepeatLR_classA_rpt"/>
</dbReference>
<dbReference type="Gene3D" id="4.10.400.10">
    <property type="entry name" value="Low-density Lipoprotein Receptor"/>
    <property type="match status" value="2"/>
</dbReference>
<dbReference type="PROSITE" id="PS01209">
    <property type="entry name" value="LDLRA_1"/>
    <property type="match status" value="1"/>
</dbReference>
<evidence type="ECO:0000256" key="5">
    <source>
        <dbReference type="PROSITE-ProRule" id="PRU00124"/>
    </source>
</evidence>
<evidence type="ECO:0000256" key="2">
    <source>
        <dbReference type="ARBA" id="ARBA00022729"/>
    </source>
</evidence>
<dbReference type="InterPro" id="IPR025875">
    <property type="entry name" value="Leu-rich_rpt_4"/>
</dbReference>
<dbReference type="EMBL" id="JACVVK020000785">
    <property type="protein sequence ID" value="KAK7446244.1"/>
    <property type="molecule type" value="Genomic_DNA"/>
</dbReference>
<dbReference type="PANTHER" id="PTHR24373:SF370">
    <property type="entry name" value="FISH-LIPS, ISOFORM E"/>
    <property type="match status" value="1"/>
</dbReference>
<dbReference type="PROSITE" id="PS50068">
    <property type="entry name" value="LDLRA_2"/>
    <property type="match status" value="2"/>
</dbReference>
<comment type="caution">
    <text evidence="5">Lacks conserved residue(s) required for the propagation of feature annotation.</text>
</comment>
<reference evidence="6 7" key="1">
    <citation type="journal article" date="2023" name="Sci. Data">
        <title>Genome assembly of the Korean intertidal mud-creeper Batillaria attramentaria.</title>
        <authorList>
            <person name="Patra A.K."/>
            <person name="Ho P.T."/>
            <person name="Jun S."/>
            <person name="Lee S.J."/>
            <person name="Kim Y."/>
            <person name="Won Y.J."/>
        </authorList>
    </citation>
    <scope>NUCLEOTIDE SEQUENCE [LARGE SCALE GENOMIC DNA]</scope>
    <source>
        <strain evidence="6">Wonlab-2016</strain>
    </source>
</reference>
<feature type="disulfide bond" evidence="5">
    <location>
        <begin position="131"/>
        <end position="146"/>
    </location>
</feature>
<keyword evidence="3" id="KW-0677">Repeat</keyword>
<dbReference type="PROSITE" id="PS51450">
    <property type="entry name" value="LRR"/>
    <property type="match status" value="1"/>
</dbReference>
<dbReference type="InterPro" id="IPR032675">
    <property type="entry name" value="LRR_dom_sf"/>
</dbReference>
<dbReference type="SUPFAM" id="SSF52058">
    <property type="entry name" value="L domain-like"/>
    <property type="match status" value="1"/>
</dbReference>
<dbReference type="SMART" id="SM00369">
    <property type="entry name" value="LRR_TYP"/>
    <property type="match status" value="4"/>
</dbReference>
<dbReference type="InterPro" id="IPR050328">
    <property type="entry name" value="Dev_Immune_Receptor"/>
</dbReference>
<protein>
    <submittedName>
        <fullName evidence="6">Uncharacterized protein</fullName>
    </submittedName>
</protein>
<organism evidence="6 7">
    <name type="scientific">Batillaria attramentaria</name>
    <dbReference type="NCBI Taxonomy" id="370345"/>
    <lineage>
        <taxon>Eukaryota</taxon>
        <taxon>Metazoa</taxon>
        <taxon>Spiralia</taxon>
        <taxon>Lophotrochozoa</taxon>
        <taxon>Mollusca</taxon>
        <taxon>Gastropoda</taxon>
        <taxon>Caenogastropoda</taxon>
        <taxon>Sorbeoconcha</taxon>
        <taxon>Cerithioidea</taxon>
        <taxon>Batillariidae</taxon>
        <taxon>Batillaria</taxon>
    </lineage>
</organism>
<gene>
    <name evidence="6" type="ORF">BaRGS_00040286</name>
</gene>
<dbReference type="PRINTS" id="PR00261">
    <property type="entry name" value="LDLRECEPTOR"/>
</dbReference>
<feature type="disulfide bond" evidence="5">
    <location>
        <begin position="79"/>
        <end position="97"/>
    </location>
</feature>
<sequence>MYVLCETTSVIDTHPPDIHLNAPSPSAAETRVQLIRCPTNHTTQVFFACDASSACWSGDERHSRSCDAPLTPLPPSFKCSDGSHVPYTLVCDHRRDCGDGSDESFCHFPNCLAFLERQCDNRQCIRTGGWCDWQAHCADGSDEKNCPYTWTPQLTDNIHVYPAIISFNGTDLARNEKLVYLNISDCALVNLTSPRFPNLVELDLSDNRLWNINETVLIYLKNLRVLYLAGNPLTSFLRGASNQTKVMSLLSLNLARVPMTVLNPVVFDVFPNLQELNFSGSGLQQLPSSGFQSLKGLRVLDIRNCPIGTTPQNAFRGLDSLE</sequence>
<keyword evidence="7" id="KW-1185">Reference proteome</keyword>
<dbReference type="Pfam" id="PF00057">
    <property type="entry name" value="Ldl_recept_a"/>
    <property type="match status" value="2"/>
</dbReference>
<dbReference type="Proteomes" id="UP001519460">
    <property type="component" value="Unassembled WGS sequence"/>
</dbReference>